<dbReference type="GO" id="GO:0016020">
    <property type="term" value="C:membrane"/>
    <property type="evidence" value="ECO:0007669"/>
    <property type="project" value="InterPro"/>
</dbReference>
<protein>
    <submittedName>
        <fullName evidence="2">Unannotated protein</fullName>
    </submittedName>
</protein>
<keyword evidence="1" id="KW-0472">Membrane</keyword>
<evidence type="ECO:0000256" key="1">
    <source>
        <dbReference type="SAM" id="Phobius"/>
    </source>
</evidence>
<keyword evidence="1" id="KW-0812">Transmembrane</keyword>
<feature type="transmembrane region" description="Helical" evidence="1">
    <location>
        <begin position="140"/>
        <end position="158"/>
    </location>
</feature>
<dbReference type="InterPro" id="IPR019533">
    <property type="entry name" value="Peptidase_S26"/>
</dbReference>
<dbReference type="EMBL" id="CAFBNS010000089">
    <property type="protein sequence ID" value="CAB4961748.1"/>
    <property type="molecule type" value="Genomic_DNA"/>
</dbReference>
<dbReference type="CDD" id="cd06530">
    <property type="entry name" value="S26_SPase_I"/>
    <property type="match status" value="1"/>
</dbReference>
<keyword evidence="1" id="KW-1133">Transmembrane helix</keyword>
<evidence type="ECO:0000313" key="6">
    <source>
        <dbReference type="EMBL" id="CAB4895766.1"/>
    </source>
</evidence>
<accession>A0A6J6BEM6</accession>
<evidence type="ECO:0000313" key="5">
    <source>
        <dbReference type="EMBL" id="CAB4723999.1"/>
    </source>
</evidence>
<reference evidence="2" key="1">
    <citation type="submission" date="2020-05" db="EMBL/GenBank/DDBJ databases">
        <authorList>
            <person name="Chiriac C."/>
            <person name="Salcher M."/>
            <person name="Ghai R."/>
            <person name="Kavagutti S V."/>
        </authorList>
    </citation>
    <scope>NUCLEOTIDE SEQUENCE</scope>
</reference>
<evidence type="ECO:0000313" key="8">
    <source>
        <dbReference type="EMBL" id="CAB5011098.1"/>
    </source>
</evidence>
<dbReference type="GO" id="GO:0006465">
    <property type="term" value="P:signal peptide processing"/>
    <property type="evidence" value="ECO:0007669"/>
    <property type="project" value="InterPro"/>
</dbReference>
<feature type="transmembrane region" description="Helical" evidence="1">
    <location>
        <begin position="7"/>
        <end position="31"/>
    </location>
</feature>
<dbReference type="EMBL" id="CAEZYL010000041">
    <property type="protein sequence ID" value="CAB4723999.1"/>
    <property type="molecule type" value="Genomic_DNA"/>
</dbReference>
<dbReference type="EMBL" id="CAFBPI010000019">
    <property type="protein sequence ID" value="CAB5011098.1"/>
    <property type="molecule type" value="Genomic_DNA"/>
</dbReference>
<evidence type="ECO:0000313" key="7">
    <source>
        <dbReference type="EMBL" id="CAB4961748.1"/>
    </source>
</evidence>
<dbReference type="EMBL" id="CAEZSC010000046">
    <property type="protein sequence ID" value="CAB4536843.1"/>
    <property type="molecule type" value="Genomic_DNA"/>
</dbReference>
<dbReference type="EMBL" id="CAEZUY010000027">
    <property type="protein sequence ID" value="CAB4611700.1"/>
    <property type="molecule type" value="Genomic_DNA"/>
</dbReference>
<dbReference type="GO" id="GO:0004252">
    <property type="term" value="F:serine-type endopeptidase activity"/>
    <property type="evidence" value="ECO:0007669"/>
    <property type="project" value="InterPro"/>
</dbReference>
<proteinExistence type="predicted"/>
<dbReference type="AlphaFoldDB" id="A0A6J6BEM6"/>
<dbReference type="NCBIfam" id="TIGR02228">
    <property type="entry name" value="sigpep_I_arch"/>
    <property type="match status" value="1"/>
</dbReference>
<evidence type="ECO:0000313" key="2">
    <source>
        <dbReference type="EMBL" id="CAB4536843.1"/>
    </source>
</evidence>
<dbReference type="EMBL" id="CAFBME010000055">
    <property type="protein sequence ID" value="CAB4895766.1"/>
    <property type="molecule type" value="Genomic_DNA"/>
</dbReference>
<name>A0A6J6BEM6_9ZZZZ</name>
<sequence>MKSKGKLALSSIAAVAFISPLLLHSFLGIGISPILTNSMKPYAAAGDIFITKNAVASDLKVGDIISVDSKLFGGFYAHRITAINTSNGLLNITTKGDANSSPEATPFISSKNYLVPRNVLRIPLIGRPLVYLTSKPGRSLGYSFLILANVLALFAFIFRVKKVMATRSEEIYKSLYLEEKAKHEVQRSANFGKRGYINNEVSNSNQEVMI</sequence>
<gene>
    <name evidence="2" type="ORF">UFOPK1380_00810</name>
    <name evidence="3" type="ORF">UFOPK1778_00929</name>
    <name evidence="4" type="ORF">UFOPK1863_00436</name>
    <name evidence="5" type="ORF">UFOPK2689_00771</name>
    <name evidence="6" type="ORF">UFOPK3555_00638</name>
    <name evidence="7" type="ORF">UFOPK3874_00571</name>
    <name evidence="8" type="ORF">UFOPK4095_00472</name>
</gene>
<evidence type="ECO:0000313" key="4">
    <source>
        <dbReference type="EMBL" id="CAB4611700.1"/>
    </source>
</evidence>
<organism evidence="2">
    <name type="scientific">freshwater metagenome</name>
    <dbReference type="NCBI Taxonomy" id="449393"/>
    <lineage>
        <taxon>unclassified sequences</taxon>
        <taxon>metagenomes</taxon>
        <taxon>ecological metagenomes</taxon>
    </lineage>
</organism>
<evidence type="ECO:0000313" key="3">
    <source>
        <dbReference type="EMBL" id="CAB4595259.1"/>
    </source>
</evidence>
<dbReference type="EMBL" id="CAEZUD010000052">
    <property type="protein sequence ID" value="CAB4595259.1"/>
    <property type="molecule type" value="Genomic_DNA"/>
</dbReference>
<dbReference type="InterPro" id="IPR001733">
    <property type="entry name" value="Peptidase_S26B"/>
</dbReference>